<dbReference type="PANTHER" id="PTHR13696:SF96">
    <property type="entry name" value="COBQ_COBB_MIND_PARA NUCLEOTIDE BINDING DOMAIN-CONTAINING PROTEIN"/>
    <property type="match status" value="1"/>
</dbReference>
<dbReference type="EMBL" id="JAUSWJ010000001">
    <property type="protein sequence ID" value="MDQ0518324.1"/>
    <property type="molecule type" value="Genomic_DNA"/>
</dbReference>
<evidence type="ECO:0000259" key="1">
    <source>
        <dbReference type="Pfam" id="PF01656"/>
    </source>
</evidence>
<dbReference type="InterPro" id="IPR050678">
    <property type="entry name" value="DNA_Partitioning_ATPase"/>
</dbReference>
<dbReference type="NCBIfam" id="NF041546">
    <property type="entry name" value="ParA_partition"/>
    <property type="match status" value="1"/>
</dbReference>
<dbReference type="InterPro" id="IPR002586">
    <property type="entry name" value="CobQ/CobB/MinD/ParA_Nub-bd_dom"/>
</dbReference>
<organism evidence="2 3">
    <name type="scientific">Kaistia geumhonensis</name>
    <dbReference type="NCBI Taxonomy" id="410839"/>
    <lineage>
        <taxon>Bacteria</taxon>
        <taxon>Pseudomonadati</taxon>
        <taxon>Pseudomonadota</taxon>
        <taxon>Alphaproteobacteria</taxon>
        <taxon>Hyphomicrobiales</taxon>
        <taxon>Kaistiaceae</taxon>
        <taxon>Kaistia</taxon>
    </lineage>
</organism>
<accession>A0ABU0MBJ6</accession>
<protein>
    <submittedName>
        <fullName evidence="2">Chromosome partitioning protein</fullName>
    </submittedName>
</protein>
<dbReference type="Gene3D" id="3.40.50.300">
    <property type="entry name" value="P-loop containing nucleotide triphosphate hydrolases"/>
    <property type="match status" value="1"/>
</dbReference>
<dbReference type="CDD" id="cd02042">
    <property type="entry name" value="ParAB_family"/>
    <property type="match status" value="1"/>
</dbReference>
<sequence>MPGRILVVAQQKGGSGKTTLAAHLAVAHAVTRRVAILDVDPQGSLGQWFERRERRLGEGATGLEMRTASGWGAKREARLLAREHDLVLIDMPPRSDLEARNVIEAADLVVVPVQPTPVDLWATEATLELVERGGPPAVLVVNRAPARPIGEAVLAALNALPAPLAATQLVNRVAYGQTMGSGGTVIESFPSSKAAAEVRALAIEVYGMLPELPRRSGTR</sequence>
<gene>
    <name evidence="2" type="ORF">QO015_003937</name>
</gene>
<dbReference type="InterPro" id="IPR027417">
    <property type="entry name" value="P-loop_NTPase"/>
</dbReference>
<comment type="caution">
    <text evidence="2">The sequence shown here is derived from an EMBL/GenBank/DDBJ whole genome shotgun (WGS) entry which is preliminary data.</text>
</comment>
<evidence type="ECO:0000313" key="2">
    <source>
        <dbReference type="EMBL" id="MDQ0518324.1"/>
    </source>
</evidence>
<reference evidence="2 3" key="1">
    <citation type="submission" date="2023-07" db="EMBL/GenBank/DDBJ databases">
        <title>Genomic Encyclopedia of Type Strains, Phase IV (KMG-IV): sequencing the most valuable type-strain genomes for metagenomic binning, comparative biology and taxonomic classification.</title>
        <authorList>
            <person name="Goeker M."/>
        </authorList>
    </citation>
    <scope>NUCLEOTIDE SEQUENCE [LARGE SCALE GENOMIC DNA]</scope>
    <source>
        <strain evidence="2 3">B1-1</strain>
    </source>
</reference>
<dbReference type="Pfam" id="PF01656">
    <property type="entry name" value="CbiA"/>
    <property type="match status" value="1"/>
</dbReference>
<name>A0ABU0MBJ6_9HYPH</name>
<dbReference type="RefSeq" id="WP_266283799.1">
    <property type="nucleotide sequence ID" value="NZ_JAPKNF010000003.1"/>
</dbReference>
<dbReference type="InterPro" id="IPR048089">
    <property type="entry name" value="McdA"/>
</dbReference>
<proteinExistence type="predicted"/>
<dbReference type="PIRSF" id="PIRSF009320">
    <property type="entry name" value="Nuc_binding_HP_1000"/>
    <property type="match status" value="1"/>
</dbReference>
<feature type="domain" description="CobQ/CobB/MinD/ParA nucleotide binding" evidence="1">
    <location>
        <begin position="6"/>
        <end position="96"/>
    </location>
</feature>
<dbReference type="Proteomes" id="UP001223743">
    <property type="component" value="Unassembled WGS sequence"/>
</dbReference>
<dbReference type="SUPFAM" id="SSF52540">
    <property type="entry name" value="P-loop containing nucleoside triphosphate hydrolases"/>
    <property type="match status" value="1"/>
</dbReference>
<keyword evidence="3" id="KW-1185">Reference proteome</keyword>
<dbReference type="PANTHER" id="PTHR13696">
    <property type="entry name" value="P-LOOP CONTAINING NUCLEOSIDE TRIPHOSPHATE HYDROLASE"/>
    <property type="match status" value="1"/>
</dbReference>
<evidence type="ECO:0000313" key="3">
    <source>
        <dbReference type="Proteomes" id="UP001223743"/>
    </source>
</evidence>